<dbReference type="Gene3D" id="3.30.559.10">
    <property type="entry name" value="Chloramphenicol acetyltransferase-like domain"/>
    <property type="match status" value="2"/>
</dbReference>
<dbReference type="EMBL" id="JAIXMP010000002">
    <property type="protein sequence ID" value="KAI9276725.1"/>
    <property type="molecule type" value="Genomic_DNA"/>
</dbReference>
<keyword evidence="1 2" id="KW-0808">Transferase</keyword>
<dbReference type="PANTHER" id="PTHR31896:SF64">
    <property type="entry name" value="TRICHOTHECENE 3-O-ACETYLTRANSFERASE"/>
    <property type="match status" value="1"/>
</dbReference>
<evidence type="ECO:0000256" key="1">
    <source>
        <dbReference type="ARBA" id="ARBA00022679"/>
    </source>
</evidence>
<sequence length="495" mass="54764">MALSKIVTTSNITDIIHPSNKHNKTKEIYTLEQQKLSLHGIDAIIPPFAFSMLLFFSPPPPSSNTYTINDIIDKLKNSLAEALELYPPLAGAVHCDDNDNYHIDLDPLNGRGTPFHFEIKNKPYINSGNDGNKGLLARNEEESSIPLTSESSVLAIKLTQYSCGTIAMAISVNHQVSDLHSLLDFVQVWALIARDEPIDYSRIPNDWARSPSRFFPFYDKKFTVPPAWSVHPHPVPIEKVLEHAYVPGKATVWSITRNSIHQLKTDILSSSSFKNSNKSGFPCNSLWISKSDALTALLSGALTRSRESNTNIKRPWGRSDPGSKVEKINISCNCRSRAPQGMIQSHNYFGNLVKMTESAILREDLLSPTIDATGGVALTIRTALNQELTPHTIANYLAFFDPKEMVKPLARLQLNWDILFSNWCQFDLTNAGLDFGWGKPFKGCPDSNDSTPGVCIVMNGEVPGDILISLGVELSCVEKLKADPLLTKYATLVAS</sequence>
<reference evidence="2" key="2">
    <citation type="submission" date="2023-02" db="EMBL/GenBank/DDBJ databases">
        <authorList>
            <consortium name="DOE Joint Genome Institute"/>
            <person name="Mondo S.J."/>
            <person name="Chang Y."/>
            <person name="Wang Y."/>
            <person name="Ahrendt S."/>
            <person name="Andreopoulos W."/>
            <person name="Barry K."/>
            <person name="Beard J."/>
            <person name="Benny G.L."/>
            <person name="Blankenship S."/>
            <person name="Bonito G."/>
            <person name="Cuomo C."/>
            <person name="Desiro A."/>
            <person name="Gervers K.A."/>
            <person name="Hundley H."/>
            <person name="Kuo A."/>
            <person name="LaButti K."/>
            <person name="Lang B.F."/>
            <person name="Lipzen A."/>
            <person name="O'Donnell K."/>
            <person name="Pangilinan J."/>
            <person name="Reynolds N."/>
            <person name="Sandor L."/>
            <person name="Smith M.W."/>
            <person name="Tsang A."/>
            <person name="Grigoriev I.V."/>
            <person name="Stajich J.E."/>
            <person name="Spatafora J.W."/>
        </authorList>
    </citation>
    <scope>NUCLEOTIDE SEQUENCE</scope>
    <source>
        <strain evidence="2">RSA 2281</strain>
    </source>
</reference>
<gene>
    <name evidence="2" type="ORF">BDA99DRAFT_531819</name>
</gene>
<accession>A0AAD5KV95</accession>
<evidence type="ECO:0000313" key="2">
    <source>
        <dbReference type="EMBL" id="KAI9276725.1"/>
    </source>
</evidence>
<name>A0AAD5KV95_9FUNG</name>
<reference evidence="2" key="1">
    <citation type="journal article" date="2022" name="IScience">
        <title>Evolution of zygomycete secretomes and the origins of terrestrial fungal ecologies.</title>
        <authorList>
            <person name="Chang Y."/>
            <person name="Wang Y."/>
            <person name="Mondo S."/>
            <person name="Ahrendt S."/>
            <person name="Andreopoulos W."/>
            <person name="Barry K."/>
            <person name="Beard J."/>
            <person name="Benny G.L."/>
            <person name="Blankenship S."/>
            <person name="Bonito G."/>
            <person name="Cuomo C."/>
            <person name="Desiro A."/>
            <person name="Gervers K.A."/>
            <person name="Hundley H."/>
            <person name="Kuo A."/>
            <person name="LaButti K."/>
            <person name="Lang B.F."/>
            <person name="Lipzen A."/>
            <person name="O'Donnell K."/>
            <person name="Pangilinan J."/>
            <person name="Reynolds N."/>
            <person name="Sandor L."/>
            <person name="Smith M.E."/>
            <person name="Tsang A."/>
            <person name="Grigoriev I.V."/>
            <person name="Stajich J.E."/>
            <person name="Spatafora J.W."/>
        </authorList>
    </citation>
    <scope>NUCLEOTIDE SEQUENCE</scope>
    <source>
        <strain evidence="2">RSA 2281</strain>
    </source>
</reference>
<dbReference type="AlphaFoldDB" id="A0AAD5KV95"/>
<dbReference type="PANTHER" id="PTHR31896">
    <property type="entry name" value="FAMILY REGULATORY PROTEIN, PUTATIVE (AFU_ORTHOLOGUE AFUA_3G14730)-RELATED"/>
    <property type="match status" value="1"/>
</dbReference>
<dbReference type="InterPro" id="IPR023213">
    <property type="entry name" value="CAT-like_dom_sf"/>
</dbReference>
<organism evidence="2 3">
    <name type="scientific">Phascolomyces articulosus</name>
    <dbReference type="NCBI Taxonomy" id="60185"/>
    <lineage>
        <taxon>Eukaryota</taxon>
        <taxon>Fungi</taxon>
        <taxon>Fungi incertae sedis</taxon>
        <taxon>Mucoromycota</taxon>
        <taxon>Mucoromycotina</taxon>
        <taxon>Mucoromycetes</taxon>
        <taxon>Mucorales</taxon>
        <taxon>Lichtheimiaceae</taxon>
        <taxon>Phascolomyces</taxon>
    </lineage>
</organism>
<protein>
    <submittedName>
        <fullName evidence="2">Transferase</fullName>
    </submittedName>
</protein>
<proteinExistence type="predicted"/>
<dbReference type="InterPro" id="IPR051283">
    <property type="entry name" value="Sec_Metabolite_Acyltrans"/>
</dbReference>
<keyword evidence="3" id="KW-1185">Reference proteome</keyword>
<dbReference type="Pfam" id="PF02458">
    <property type="entry name" value="Transferase"/>
    <property type="match status" value="1"/>
</dbReference>
<comment type="caution">
    <text evidence="2">The sequence shown here is derived from an EMBL/GenBank/DDBJ whole genome shotgun (WGS) entry which is preliminary data.</text>
</comment>
<evidence type="ECO:0000313" key="3">
    <source>
        <dbReference type="Proteomes" id="UP001209540"/>
    </source>
</evidence>
<dbReference type="Proteomes" id="UP001209540">
    <property type="component" value="Unassembled WGS sequence"/>
</dbReference>
<dbReference type="GO" id="GO:0016740">
    <property type="term" value="F:transferase activity"/>
    <property type="evidence" value="ECO:0007669"/>
    <property type="project" value="UniProtKB-KW"/>
</dbReference>